<sequence>MGRVLSLNGVVLKPRNCLCRSPLHFDLIVDTPANDSIVTFLVCLKYLVYILEKEFIIDLICLPLNQLDVILESNIIDENLPTIIRDFSYYE</sequence>
<gene>
    <name evidence="1" type="ORF">CR513_20858</name>
</gene>
<keyword evidence="2" id="KW-1185">Reference proteome</keyword>
<protein>
    <submittedName>
        <fullName evidence="1">Uncharacterized protein</fullName>
    </submittedName>
</protein>
<feature type="non-terminal residue" evidence="1">
    <location>
        <position position="91"/>
    </location>
</feature>
<evidence type="ECO:0000313" key="2">
    <source>
        <dbReference type="Proteomes" id="UP000257109"/>
    </source>
</evidence>
<accession>A0A371H0Z9</accession>
<dbReference type="EMBL" id="QJKJ01003880">
    <property type="protein sequence ID" value="RDX96482.1"/>
    <property type="molecule type" value="Genomic_DNA"/>
</dbReference>
<name>A0A371H0Z9_MUCPR</name>
<dbReference type="Proteomes" id="UP000257109">
    <property type="component" value="Unassembled WGS sequence"/>
</dbReference>
<dbReference type="AlphaFoldDB" id="A0A371H0Z9"/>
<dbReference type="Pfam" id="PF08284">
    <property type="entry name" value="RVP_2"/>
    <property type="match status" value="1"/>
</dbReference>
<feature type="non-terminal residue" evidence="1">
    <location>
        <position position="1"/>
    </location>
</feature>
<comment type="caution">
    <text evidence="1">The sequence shown here is derived from an EMBL/GenBank/DDBJ whole genome shotgun (WGS) entry which is preliminary data.</text>
</comment>
<dbReference type="OrthoDB" id="1436782at2759"/>
<evidence type="ECO:0000313" key="1">
    <source>
        <dbReference type="EMBL" id="RDX96482.1"/>
    </source>
</evidence>
<proteinExistence type="predicted"/>
<reference evidence="1" key="1">
    <citation type="submission" date="2018-05" db="EMBL/GenBank/DDBJ databases">
        <title>Draft genome of Mucuna pruriens seed.</title>
        <authorList>
            <person name="Nnadi N.E."/>
            <person name="Vos R."/>
            <person name="Hasami M.H."/>
            <person name="Devisetty U.K."/>
            <person name="Aguiy J.C."/>
        </authorList>
    </citation>
    <scope>NUCLEOTIDE SEQUENCE [LARGE SCALE GENOMIC DNA]</scope>
    <source>
        <strain evidence="1">JCA_2017</strain>
    </source>
</reference>
<organism evidence="1 2">
    <name type="scientific">Mucuna pruriens</name>
    <name type="common">Velvet bean</name>
    <name type="synonym">Dolichos pruriens</name>
    <dbReference type="NCBI Taxonomy" id="157652"/>
    <lineage>
        <taxon>Eukaryota</taxon>
        <taxon>Viridiplantae</taxon>
        <taxon>Streptophyta</taxon>
        <taxon>Embryophyta</taxon>
        <taxon>Tracheophyta</taxon>
        <taxon>Spermatophyta</taxon>
        <taxon>Magnoliopsida</taxon>
        <taxon>eudicotyledons</taxon>
        <taxon>Gunneridae</taxon>
        <taxon>Pentapetalae</taxon>
        <taxon>rosids</taxon>
        <taxon>fabids</taxon>
        <taxon>Fabales</taxon>
        <taxon>Fabaceae</taxon>
        <taxon>Papilionoideae</taxon>
        <taxon>50 kb inversion clade</taxon>
        <taxon>NPAAA clade</taxon>
        <taxon>indigoferoid/millettioid clade</taxon>
        <taxon>Phaseoleae</taxon>
        <taxon>Mucuna</taxon>
    </lineage>
</organism>